<evidence type="ECO:0000256" key="2">
    <source>
        <dbReference type="ARBA" id="ARBA00022448"/>
    </source>
</evidence>
<dbReference type="PROSITE" id="PS50893">
    <property type="entry name" value="ABC_TRANSPORTER_2"/>
    <property type="match status" value="1"/>
</dbReference>
<evidence type="ECO:0000256" key="3">
    <source>
        <dbReference type="ARBA" id="ARBA00022741"/>
    </source>
</evidence>
<evidence type="ECO:0000313" key="8">
    <source>
        <dbReference type="Proteomes" id="UP001501521"/>
    </source>
</evidence>
<dbReference type="SMART" id="SM00382">
    <property type="entry name" value="AAA"/>
    <property type="match status" value="1"/>
</dbReference>
<evidence type="ECO:0000313" key="7">
    <source>
        <dbReference type="EMBL" id="GAA4894502.1"/>
    </source>
</evidence>
<dbReference type="RefSeq" id="WP_345579827.1">
    <property type="nucleotide sequence ID" value="NZ_BAABLV010000017.1"/>
</dbReference>
<dbReference type="InterPro" id="IPR017871">
    <property type="entry name" value="ABC_transporter-like_CS"/>
</dbReference>
<comment type="similarity">
    <text evidence="1">Belongs to the ABC transporter superfamily.</text>
</comment>
<dbReference type="CDD" id="cd03224">
    <property type="entry name" value="ABC_TM1139_LivF_branched"/>
    <property type="match status" value="1"/>
</dbReference>
<keyword evidence="5" id="KW-0029">Amino-acid transport</keyword>
<dbReference type="PROSITE" id="PS00211">
    <property type="entry name" value="ABC_TRANSPORTER_1"/>
    <property type="match status" value="1"/>
</dbReference>
<comment type="caution">
    <text evidence="7">The sequence shown here is derived from an EMBL/GenBank/DDBJ whole genome shotgun (WGS) entry which is preliminary data.</text>
</comment>
<protein>
    <submittedName>
        <fullName evidence="7">ABC transporter ATP-binding protein</fullName>
    </submittedName>
</protein>
<accession>A0ABP9F7E1</accession>
<dbReference type="PANTHER" id="PTHR43820">
    <property type="entry name" value="HIGH-AFFINITY BRANCHED-CHAIN AMINO ACID TRANSPORT ATP-BINDING PROTEIN LIVF"/>
    <property type="match status" value="1"/>
</dbReference>
<evidence type="ECO:0000256" key="1">
    <source>
        <dbReference type="ARBA" id="ARBA00005417"/>
    </source>
</evidence>
<dbReference type="InterPro" id="IPR027417">
    <property type="entry name" value="P-loop_NTPase"/>
</dbReference>
<evidence type="ECO:0000256" key="4">
    <source>
        <dbReference type="ARBA" id="ARBA00022840"/>
    </source>
</evidence>
<feature type="domain" description="ABC transporter" evidence="6">
    <location>
        <begin position="6"/>
        <end position="230"/>
    </location>
</feature>
<dbReference type="InterPro" id="IPR052156">
    <property type="entry name" value="BCAA_Transport_ATP-bd_LivF"/>
</dbReference>
<keyword evidence="4 7" id="KW-0067">ATP-binding</keyword>
<evidence type="ECO:0000259" key="6">
    <source>
        <dbReference type="PROSITE" id="PS50893"/>
    </source>
</evidence>
<dbReference type="InterPro" id="IPR003439">
    <property type="entry name" value="ABC_transporter-like_ATP-bd"/>
</dbReference>
<dbReference type="SUPFAM" id="SSF52540">
    <property type="entry name" value="P-loop containing nucleoside triphosphate hydrolases"/>
    <property type="match status" value="1"/>
</dbReference>
<dbReference type="InterPro" id="IPR003593">
    <property type="entry name" value="AAA+_ATPase"/>
</dbReference>
<sequence>MSAPLLTVEHLRATVGGQQVVEDITFEVPATGVTAVLGRNGVGKSSTLKGIVGLYDRTGTVTFDGERIDHEPTHRIIQRGIAYVPEDREVFSMLTVEENLTLAARQDQPRWEFIHQLFPELKQRAQQRAGTLSGGQQQMVSLGRALINDNRLLLVDEPTKGLAPKIVHEVAAVLDEAARTVPILLVEQNLQVINRLAHRVVVIDSGRVVHTGDARELLDDTARVQQLLGVHGEATK</sequence>
<reference evidence="8" key="1">
    <citation type="journal article" date="2019" name="Int. J. Syst. Evol. Microbiol.">
        <title>The Global Catalogue of Microorganisms (GCM) 10K type strain sequencing project: providing services to taxonomists for standard genome sequencing and annotation.</title>
        <authorList>
            <consortium name="The Broad Institute Genomics Platform"/>
            <consortium name="The Broad Institute Genome Sequencing Center for Infectious Disease"/>
            <person name="Wu L."/>
            <person name="Ma J."/>
        </authorList>
    </citation>
    <scope>NUCLEOTIDE SEQUENCE [LARGE SCALE GENOMIC DNA]</scope>
    <source>
        <strain evidence="8">JCM 19125</strain>
    </source>
</reference>
<proteinExistence type="inferred from homology"/>
<gene>
    <name evidence="7" type="ORF">GCM10025789_09750</name>
</gene>
<dbReference type="PANTHER" id="PTHR43820:SF2">
    <property type="entry name" value="ABC TRANSPORTER ATP-BINDING PROTEIN"/>
    <property type="match status" value="1"/>
</dbReference>
<evidence type="ECO:0000256" key="5">
    <source>
        <dbReference type="ARBA" id="ARBA00022970"/>
    </source>
</evidence>
<dbReference type="Proteomes" id="UP001501521">
    <property type="component" value="Unassembled WGS sequence"/>
</dbReference>
<dbReference type="EMBL" id="BAABLV010000017">
    <property type="protein sequence ID" value="GAA4894502.1"/>
    <property type="molecule type" value="Genomic_DNA"/>
</dbReference>
<dbReference type="Gene3D" id="3.40.50.300">
    <property type="entry name" value="P-loop containing nucleotide triphosphate hydrolases"/>
    <property type="match status" value="1"/>
</dbReference>
<dbReference type="GO" id="GO:0005524">
    <property type="term" value="F:ATP binding"/>
    <property type="evidence" value="ECO:0007669"/>
    <property type="project" value="UniProtKB-KW"/>
</dbReference>
<keyword evidence="3" id="KW-0547">Nucleotide-binding</keyword>
<organism evidence="7 8">
    <name type="scientific">Tessaracoccus lubricantis</name>
    <dbReference type="NCBI Taxonomy" id="545543"/>
    <lineage>
        <taxon>Bacteria</taxon>
        <taxon>Bacillati</taxon>
        <taxon>Actinomycetota</taxon>
        <taxon>Actinomycetes</taxon>
        <taxon>Propionibacteriales</taxon>
        <taxon>Propionibacteriaceae</taxon>
        <taxon>Tessaracoccus</taxon>
    </lineage>
</organism>
<keyword evidence="8" id="KW-1185">Reference proteome</keyword>
<keyword evidence="2" id="KW-0813">Transport</keyword>
<dbReference type="Pfam" id="PF00005">
    <property type="entry name" value="ABC_tran"/>
    <property type="match status" value="1"/>
</dbReference>
<name>A0ABP9F7E1_9ACTN</name>